<accession>A0A6L9QMQ3</accession>
<proteinExistence type="predicted"/>
<dbReference type="Proteomes" id="UP000475532">
    <property type="component" value="Unassembled WGS sequence"/>
</dbReference>
<dbReference type="EMBL" id="JAAGLI010000704">
    <property type="protein sequence ID" value="NEA25973.1"/>
    <property type="molecule type" value="Genomic_DNA"/>
</dbReference>
<comment type="caution">
    <text evidence="2">The sequence shown here is derived from an EMBL/GenBank/DDBJ whole genome shotgun (WGS) entry which is preliminary data.</text>
</comment>
<sequence>MTRRRSGAAAAVFALAAVLACGLAVAGCGVRPTGILSAGSPPVADGRAPTMTLYLVREERLTRVARPGLAGHPYLPLTQLSLPVTVDERRRGLHSEVGDTGAMTVYEVRRGVVGVQLPGLRFGAGGAEPGGEWSRTALAQVVCTAEAIPGVSAVLVSNAFEEGASQTMSCDRFADLLE</sequence>
<evidence type="ECO:0008006" key="4">
    <source>
        <dbReference type="Google" id="ProtNLM"/>
    </source>
</evidence>
<reference evidence="2 3" key="1">
    <citation type="submission" date="2020-01" db="EMBL/GenBank/DDBJ databases">
        <title>Insect and environment-associated Actinomycetes.</title>
        <authorList>
            <person name="Currrie C."/>
            <person name="Chevrette M."/>
            <person name="Carlson C."/>
            <person name="Stubbendieck R."/>
            <person name="Wendt-Pienkowski E."/>
        </authorList>
    </citation>
    <scope>NUCLEOTIDE SEQUENCE [LARGE SCALE GENOMIC DNA]</scope>
    <source>
        <strain evidence="2 3">SID10258</strain>
    </source>
</reference>
<dbReference type="RefSeq" id="WP_163060118.1">
    <property type="nucleotide sequence ID" value="NZ_JAAGLI010000704.1"/>
</dbReference>
<dbReference type="PROSITE" id="PS51257">
    <property type="entry name" value="PROKAR_LIPOPROTEIN"/>
    <property type="match status" value="1"/>
</dbReference>
<keyword evidence="1" id="KW-0732">Signal</keyword>
<evidence type="ECO:0000313" key="3">
    <source>
        <dbReference type="Proteomes" id="UP000475532"/>
    </source>
</evidence>
<protein>
    <recommendedName>
        <fullName evidence="4">GerMN domain-containing protein</fullName>
    </recommendedName>
</protein>
<dbReference type="AlphaFoldDB" id="A0A6L9QMQ3"/>
<name>A0A6L9QMQ3_9ACTN</name>
<gene>
    <name evidence="2" type="ORF">G3I70_26265</name>
</gene>
<feature type="signal peptide" evidence="1">
    <location>
        <begin position="1"/>
        <end position="26"/>
    </location>
</feature>
<evidence type="ECO:0000313" key="2">
    <source>
        <dbReference type="EMBL" id="NEA25973.1"/>
    </source>
</evidence>
<evidence type="ECO:0000256" key="1">
    <source>
        <dbReference type="SAM" id="SignalP"/>
    </source>
</evidence>
<feature type="chain" id="PRO_5026740458" description="GerMN domain-containing protein" evidence="1">
    <location>
        <begin position="27"/>
        <end position="178"/>
    </location>
</feature>
<organism evidence="2 3">
    <name type="scientific">Actinomadura bangladeshensis</name>
    <dbReference type="NCBI Taxonomy" id="453573"/>
    <lineage>
        <taxon>Bacteria</taxon>
        <taxon>Bacillati</taxon>
        <taxon>Actinomycetota</taxon>
        <taxon>Actinomycetes</taxon>
        <taxon>Streptosporangiales</taxon>
        <taxon>Thermomonosporaceae</taxon>
        <taxon>Actinomadura</taxon>
    </lineage>
</organism>